<gene>
    <name evidence="2" type="ORF">UFOPK3472_04359</name>
</gene>
<accession>A0A6J7IYF2</accession>
<evidence type="ECO:0000256" key="1">
    <source>
        <dbReference type="SAM" id="MobiDB-lite"/>
    </source>
</evidence>
<name>A0A6J7IYF2_9ZZZZ</name>
<reference evidence="2" key="1">
    <citation type="submission" date="2020-05" db="EMBL/GenBank/DDBJ databases">
        <authorList>
            <person name="Chiriac C."/>
            <person name="Salcher M."/>
            <person name="Ghai R."/>
            <person name="Kavagutti S V."/>
        </authorList>
    </citation>
    <scope>NUCLEOTIDE SEQUENCE</scope>
</reference>
<dbReference type="EMBL" id="CAFBLX010000543">
    <property type="protein sequence ID" value="CAB4935816.1"/>
    <property type="molecule type" value="Genomic_DNA"/>
</dbReference>
<evidence type="ECO:0000313" key="2">
    <source>
        <dbReference type="EMBL" id="CAB4935816.1"/>
    </source>
</evidence>
<feature type="compositionally biased region" description="Basic and acidic residues" evidence="1">
    <location>
        <begin position="190"/>
        <end position="199"/>
    </location>
</feature>
<feature type="region of interest" description="Disordered" evidence="1">
    <location>
        <begin position="248"/>
        <end position="275"/>
    </location>
</feature>
<feature type="region of interest" description="Disordered" evidence="1">
    <location>
        <begin position="159"/>
        <end position="220"/>
    </location>
</feature>
<sequence length="275" mass="30026">MERRHVLILVDDEAAIAFAEFVGHRGVLFERRGGVQQQIVEVEQHAVAAARFEFFVSRVHRSDLGCVHGHVASVARRYARVVLGGDQRAFRPLDLAREVADGVGGGGDAGPVRRLRDHGELTVEQLPPGVADDLWPEIFELAHRGSVEGTSLHRRSLSPDAEFSKTAAHLTGRPRGEGDRQYLAGGHVPRGHEMRDASSDRAGLTRSGPGEHTDRTARGQHCRGLLRIETGSHRVVSHVSIVSVPTDSDVRARRRRDSPRLAEAAVTEQSPAPCC</sequence>
<protein>
    <submittedName>
        <fullName evidence="2">Unannotated protein</fullName>
    </submittedName>
</protein>
<dbReference type="AlphaFoldDB" id="A0A6J7IYF2"/>
<proteinExistence type="predicted"/>
<organism evidence="2">
    <name type="scientific">freshwater metagenome</name>
    <dbReference type="NCBI Taxonomy" id="449393"/>
    <lineage>
        <taxon>unclassified sequences</taxon>
        <taxon>metagenomes</taxon>
        <taxon>ecological metagenomes</taxon>
    </lineage>
</organism>